<dbReference type="Proteomes" id="UP000024635">
    <property type="component" value="Unassembled WGS sequence"/>
</dbReference>
<dbReference type="Gene3D" id="3.60.10.10">
    <property type="entry name" value="Endonuclease/exonuclease/phosphatase"/>
    <property type="match status" value="1"/>
</dbReference>
<accession>A0A016UAB6</accession>
<protein>
    <recommendedName>
        <fullName evidence="3">Endonuclease/exonuclease/phosphatase domain-containing protein</fullName>
    </recommendedName>
</protein>
<dbReference type="EMBL" id="JARK01001384">
    <property type="protein sequence ID" value="EYC12269.1"/>
    <property type="molecule type" value="Genomic_DNA"/>
</dbReference>
<sequence>MFMAKFVLTRTPTPPAPLLSQVPRNSSSPVSKVAFSGRCLLVSVSPMTSYLIFLACTIRSSMEASDASVRALKIPQWVRDVNEDKQYRDSETIGYHYYTYKKPLPFLNESQIENFPALVYFIAQTPTYFSGNITSRQSVSRWIVALDHIKVEMPRTHSALDELISSSSNCSERFLVFISNERRCPLQYWNNVARTASMYTGVRPVYLSAPLPAAMSVVLYRRLPLLDEATCRQMFLLHQSSYSILFQDYAPRAITNEFWALIDDKIAAVEPENTVSIAGYLNGHVGEKNDGYRCHGGFGYGMRNDDGERILDYAQSHSLVISNTKLRKRPSHLVSYHIGSNNTQIDYVLARHGDQKLVTEAKVVPYETATSHHRTLICTLKIAPPNRAMRTGLNQVVETKRKEVAVEEVRSEIREQKRSSHLFIDNKTANNWRSYREAKNAARKAAAVGKAASQTLGRLNRSRNKQVSADFLNLGAIAARSLAQHVPTSTQHVL</sequence>
<dbReference type="PANTHER" id="PTHR23227">
    <property type="entry name" value="BUCENTAUR RELATED"/>
    <property type="match status" value="1"/>
</dbReference>
<reference evidence="2" key="1">
    <citation type="journal article" date="2015" name="Nat. Genet.">
        <title>The genome and transcriptome of the zoonotic hookworm Ancylostoma ceylanicum identify infection-specific gene families.</title>
        <authorList>
            <person name="Schwarz E.M."/>
            <person name="Hu Y."/>
            <person name="Antoshechkin I."/>
            <person name="Miller M.M."/>
            <person name="Sternberg P.W."/>
            <person name="Aroian R.V."/>
        </authorList>
    </citation>
    <scope>NUCLEOTIDE SEQUENCE</scope>
    <source>
        <strain evidence="2">HY135</strain>
    </source>
</reference>
<gene>
    <name evidence="1" type="primary">Acey_s0048.g1700</name>
    <name evidence="1" type="synonym">Acey-sup-10</name>
    <name evidence="1" type="ORF">Y032_0048g1700</name>
</gene>
<keyword evidence="2" id="KW-1185">Reference proteome</keyword>
<comment type="caution">
    <text evidence="1">The sequence shown here is derived from an EMBL/GenBank/DDBJ whole genome shotgun (WGS) entry which is preliminary data.</text>
</comment>
<dbReference type="InterPro" id="IPR036691">
    <property type="entry name" value="Endo/exonu/phosph_ase_sf"/>
</dbReference>
<evidence type="ECO:0000313" key="2">
    <source>
        <dbReference type="Proteomes" id="UP000024635"/>
    </source>
</evidence>
<dbReference type="OrthoDB" id="5818751at2759"/>
<organism evidence="1 2">
    <name type="scientific">Ancylostoma ceylanicum</name>
    <dbReference type="NCBI Taxonomy" id="53326"/>
    <lineage>
        <taxon>Eukaryota</taxon>
        <taxon>Metazoa</taxon>
        <taxon>Ecdysozoa</taxon>
        <taxon>Nematoda</taxon>
        <taxon>Chromadorea</taxon>
        <taxon>Rhabditida</taxon>
        <taxon>Rhabditina</taxon>
        <taxon>Rhabditomorpha</taxon>
        <taxon>Strongyloidea</taxon>
        <taxon>Ancylostomatidae</taxon>
        <taxon>Ancylostomatinae</taxon>
        <taxon>Ancylostoma</taxon>
    </lineage>
</organism>
<evidence type="ECO:0000313" key="1">
    <source>
        <dbReference type="EMBL" id="EYC12269.1"/>
    </source>
</evidence>
<evidence type="ECO:0008006" key="3">
    <source>
        <dbReference type="Google" id="ProtNLM"/>
    </source>
</evidence>
<proteinExistence type="predicted"/>
<dbReference type="PANTHER" id="PTHR23227:SF67">
    <property type="entry name" value="CRANIOFACIAL DEVELOPMENT PROTEIN 2-LIKE"/>
    <property type="match status" value="1"/>
</dbReference>
<dbReference type="STRING" id="53326.A0A016UAB6"/>
<dbReference type="InterPro" id="IPR027124">
    <property type="entry name" value="Swc5/CFDP1/2"/>
</dbReference>
<dbReference type="AlphaFoldDB" id="A0A016UAB6"/>
<name>A0A016UAB6_9BILA</name>